<dbReference type="Proteomes" id="UP000042997">
    <property type="component" value="Unassembled WGS sequence"/>
</dbReference>
<dbReference type="eggNOG" id="ENOG5031GJ4">
    <property type="taxonomic scope" value="Bacteria"/>
</dbReference>
<evidence type="ECO:0000313" key="1">
    <source>
        <dbReference type="EMBL" id="CDZ91056.1"/>
    </source>
</evidence>
<dbReference type="RefSeq" id="WP_017681430.1">
    <property type="nucleotide sequence ID" value="NZ_CP023714.1"/>
</dbReference>
<protein>
    <submittedName>
        <fullName evidence="1">Uncharacterized protein</fullName>
    </submittedName>
</protein>
<dbReference type="AlphaFoldDB" id="A0A098BTM7"/>
<dbReference type="EMBL" id="CCSD01000094">
    <property type="protein sequence ID" value="CDZ91056.1"/>
    <property type="molecule type" value="Genomic_DNA"/>
</dbReference>
<evidence type="ECO:0000313" key="2">
    <source>
        <dbReference type="Proteomes" id="UP000042997"/>
    </source>
</evidence>
<organism evidence="1 2">
    <name type="scientific">Rhodococcus ruber</name>
    <dbReference type="NCBI Taxonomy" id="1830"/>
    <lineage>
        <taxon>Bacteria</taxon>
        <taxon>Bacillati</taxon>
        <taxon>Actinomycetota</taxon>
        <taxon>Actinomycetes</taxon>
        <taxon>Mycobacteriales</taxon>
        <taxon>Nocardiaceae</taxon>
        <taxon>Rhodococcus</taxon>
    </lineage>
</organism>
<sequence>MGSSELFTEFVGWAAEGFLTGDPIRSAIGTVVFLGLGLWSLLTGAPIVI</sequence>
<accession>A0A098BTM7</accession>
<proteinExistence type="predicted"/>
<gene>
    <name evidence="1" type="ORF">RHRU231_80006</name>
</gene>
<reference evidence="1 2" key="1">
    <citation type="journal article" date="2014" name="Genome Announc.">
        <title>Draft Genome Sequence of Propane- and Butane-Oxidizing Actinobacterium Rhodococcus ruber IEGM 231.</title>
        <authorList>
            <person name="Ivshina I.B."/>
            <person name="Kuyukina M.S."/>
            <person name="Krivoruchko A.V."/>
            <person name="Barbe V."/>
            <person name="Fischer C."/>
        </authorList>
    </citation>
    <scope>NUCLEOTIDE SEQUENCE [LARGE SCALE GENOMIC DNA]</scope>
</reference>
<name>A0A098BTM7_9NOCA</name>
<dbReference type="GeneID" id="66836208"/>